<sequence>MRHLNINFTEYLTIETNYAMLITGKWGVGKTYYYKHNLSKIIAETPTLADASKKYEPIHISLFGRTSIEDIQTEIFLSLRSFLKNKAFKLSAGLAKAIVRGMLKLKNLGNIDDYISDVKPDVEDWIELNQLVICFDDLERRSNNLPIEELIGFINDLVENSNAKIILIANEDKIKDNVYDDLKEKVIGINVEFIPDFNHNVQAIIQYRYAPAFSQYASFLTDHLESIIEHSSAIDSNLRILVFALDKLQTIHSEILTKVLDIPVTENHIIKEKLKDIIRFVLSISIEYRNREITYMKRNGIDRSMTLGSILDISDDSTFNSATEEDNKNENYKELFIEKYYKSLSEYKFFKSIYDYITGGSNFNITNLLEEIETEYHLENQKVLPQYEVLNKLNVNNYWNLNDREYNSLTRKMVNYAENGEYKIGDYLTVFGYATRLENHLNYIPGNLLKRFKAGIKKGKSNFTFDDHLSDYLDIPQIPNFKDELVELRQTILALNSEIGNEHNEIKTQEFLDLFDSDTLLFIAKAMENNGEWVQIPFFIKASPYKIYRKLIGLSGDDQLEFIRFLRGRYSSYLKPEFIEELPFFERLKDKLEPKSKARKKNTLKNHKLDFILKNVEEVIEKLKKLKRQFSKSKEPSKCE</sequence>
<organism evidence="2 3">
    <name type="scientific">Agaribacillus aureus</name>
    <dbReference type="NCBI Taxonomy" id="3051825"/>
    <lineage>
        <taxon>Bacteria</taxon>
        <taxon>Pseudomonadati</taxon>
        <taxon>Bacteroidota</taxon>
        <taxon>Cytophagia</taxon>
        <taxon>Cytophagales</taxon>
        <taxon>Splendidivirgaceae</taxon>
        <taxon>Agaribacillus</taxon>
    </lineage>
</organism>
<evidence type="ECO:0000313" key="2">
    <source>
        <dbReference type="EMBL" id="MDN5210474.1"/>
    </source>
</evidence>
<evidence type="ECO:0000259" key="1">
    <source>
        <dbReference type="Pfam" id="PF07693"/>
    </source>
</evidence>
<dbReference type="InterPro" id="IPR011646">
    <property type="entry name" value="KAP_P-loop"/>
</dbReference>
<name>A0ABT8KYB2_9BACT</name>
<gene>
    <name evidence="2" type="ORF">QQ020_00395</name>
</gene>
<reference evidence="2" key="1">
    <citation type="submission" date="2023-06" db="EMBL/GenBank/DDBJ databases">
        <title>Genomic of Agaribacillus aureum.</title>
        <authorList>
            <person name="Wang G."/>
        </authorList>
    </citation>
    <scope>NUCLEOTIDE SEQUENCE</scope>
    <source>
        <strain evidence="2">BMA12</strain>
    </source>
</reference>
<protein>
    <recommendedName>
        <fullName evidence="1">KAP NTPase domain-containing protein</fullName>
    </recommendedName>
</protein>
<dbReference type="InterPro" id="IPR027417">
    <property type="entry name" value="P-loop_NTPase"/>
</dbReference>
<evidence type="ECO:0000313" key="3">
    <source>
        <dbReference type="Proteomes" id="UP001172083"/>
    </source>
</evidence>
<dbReference type="Pfam" id="PF07693">
    <property type="entry name" value="KAP_NTPase"/>
    <property type="match status" value="1"/>
</dbReference>
<dbReference type="RefSeq" id="WP_346755818.1">
    <property type="nucleotide sequence ID" value="NZ_JAUJEB010000001.1"/>
</dbReference>
<accession>A0ABT8KYB2</accession>
<dbReference type="EMBL" id="JAUJEB010000001">
    <property type="protein sequence ID" value="MDN5210474.1"/>
    <property type="molecule type" value="Genomic_DNA"/>
</dbReference>
<proteinExistence type="predicted"/>
<comment type="caution">
    <text evidence="2">The sequence shown here is derived from an EMBL/GenBank/DDBJ whole genome shotgun (WGS) entry which is preliminary data.</text>
</comment>
<dbReference type="Gene3D" id="3.40.50.300">
    <property type="entry name" value="P-loop containing nucleotide triphosphate hydrolases"/>
    <property type="match status" value="1"/>
</dbReference>
<feature type="domain" description="KAP NTPase" evidence="1">
    <location>
        <begin position="14"/>
        <end position="241"/>
    </location>
</feature>
<dbReference type="Proteomes" id="UP001172083">
    <property type="component" value="Unassembled WGS sequence"/>
</dbReference>
<keyword evidence="3" id="KW-1185">Reference proteome</keyword>